<reference evidence="2 3" key="1">
    <citation type="submission" date="2015-01" db="EMBL/GenBank/DDBJ databases">
        <title>Evolution of Trichinella species and genotypes.</title>
        <authorList>
            <person name="Korhonen P.K."/>
            <person name="Edoardo P."/>
            <person name="Giuseppe L.R."/>
            <person name="Gasser R.B."/>
        </authorList>
    </citation>
    <scope>NUCLEOTIDE SEQUENCE [LARGE SCALE GENOMIC DNA]</scope>
    <source>
        <strain evidence="2">ISS470</strain>
    </source>
</reference>
<organism evidence="2 3">
    <name type="scientific">Trichinella pseudospiralis</name>
    <name type="common">Parasitic roundworm</name>
    <dbReference type="NCBI Taxonomy" id="6337"/>
    <lineage>
        <taxon>Eukaryota</taxon>
        <taxon>Metazoa</taxon>
        <taxon>Ecdysozoa</taxon>
        <taxon>Nematoda</taxon>
        <taxon>Enoplea</taxon>
        <taxon>Dorylaimia</taxon>
        <taxon>Trichinellida</taxon>
        <taxon>Trichinellidae</taxon>
        <taxon>Trichinella</taxon>
    </lineage>
</organism>
<evidence type="ECO:0000313" key="3">
    <source>
        <dbReference type="Proteomes" id="UP000054995"/>
    </source>
</evidence>
<evidence type="ECO:0000313" key="2">
    <source>
        <dbReference type="EMBL" id="KRY62241.1"/>
    </source>
</evidence>
<accession>A0A0V1DLF8</accession>
<gene>
    <name evidence="2" type="ORF">T4D_8712</name>
</gene>
<sequence>MADLEGRITELQDGISESFAQHSRPNHRNGPRSIWGESVGNGRHQT</sequence>
<comment type="caution">
    <text evidence="2">The sequence shown here is derived from an EMBL/GenBank/DDBJ whole genome shotgun (WGS) entry which is preliminary data.</text>
</comment>
<dbReference type="EMBL" id="JYDT01003625">
    <property type="protein sequence ID" value="KRY62241.1"/>
    <property type="molecule type" value="Genomic_DNA"/>
</dbReference>
<evidence type="ECO:0000256" key="1">
    <source>
        <dbReference type="SAM" id="MobiDB-lite"/>
    </source>
</evidence>
<name>A0A0V1DLF8_TRIPS</name>
<dbReference type="Proteomes" id="UP000054995">
    <property type="component" value="Unassembled WGS sequence"/>
</dbReference>
<feature type="compositionally biased region" description="Basic and acidic residues" evidence="1">
    <location>
        <begin position="1"/>
        <end position="10"/>
    </location>
</feature>
<proteinExistence type="predicted"/>
<keyword evidence="3" id="KW-1185">Reference proteome</keyword>
<dbReference type="AlphaFoldDB" id="A0A0V1DLF8"/>
<feature type="region of interest" description="Disordered" evidence="1">
    <location>
        <begin position="1"/>
        <end position="46"/>
    </location>
</feature>
<protein>
    <submittedName>
        <fullName evidence="2">Uncharacterized protein</fullName>
    </submittedName>
</protein>